<name>A0A9D4PAA2_RHISA</name>
<dbReference type="SUPFAM" id="SSF56219">
    <property type="entry name" value="DNase I-like"/>
    <property type="match status" value="1"/>
</dbReference>
<proteinExistence type="predicted"/>
<organism evidence="2 3">
    <name type="scientific">Rhipicephalus sanguineus</name>
    <name type="common">Brown dog tick</name>
    <name type="synonym">Ixodes sanguineus</name>
    <dbReference type="NCBI Taxonomy" id="34632"/>
    <lineage>
        <taxon>Eukaryota</taxon>
        <taxon>Metazoa</taxon>
        <taxon>Ecdysozoa</taxon>
        <taxon>Arthropoda</taxon>
        <taxon>Chelicerata</taxon>
        <taxon>Arachnida</taxon>
        <taxon>Acari</taxon>
        <taxon>Parasitiformes</taxon>
        <taxon>Ixodida</taxon>
        <taxon>Ixodoidea</taxon>
        <taxon>Ixodidae</taxon>
        <taxon>Rhipicephalinae</taxon>
        <taxon>Rhipicephalus</taxon>
        <taxon>Rhipicephalus</taxon>
    </lineage>
</organism>
<dbReference type="InterPro" id="IPR005135">
    <property type="entry name" value="Endo/exonuclease/phosphatase"/>
</dbReference>
<protein>
    <recommendedName>
        <fullName evidence="1">Endonuclease/exonuclease/phosphatase domain-containing protein</fullName>
    </recommendedName>
</protein>
<feature type="domain" description="Endonuclease/exonuclease/phosphatase" evidence="1">
    <location>
        <begin position="108"/>
        <end position="223"/>
    </location>
</feature>
<evidence type="ECO:0000259" key="1">
    <source>
        <dbReference type="Pfam" id="PF14529"/>
    </source>
</evidence>
<dbReference type="Proteomes" id="UP000821837">
    <property type="component" value="Unassembled WGS sequence"/>
</dbReference>
<reference evidence="2" key="1">
    <citation type="journal article" date="2020" name="Cell">
        <title>Large-Scale Comparative Analyses of Tick Genomes Elucidate Their Genetic Diversity and Vector Capacities.</title>
        <authorList>
            <consortium name="Tick Genome and Microbiome Consortium (TIGMIC)"/>
            <person name="Jia N."/>
            <person name="Wang J."/>
            <person name="Shi W."/>
            <person name="Du L."/>
            <person name="Sun Y."/>
            <person name="Zhan W."/>
            <person name="Jiang J.F."/>
            <person name="Wang Q."/>
            <person name="Zhang B."/>
            <person name="Ji P."/>
            <person name="Bell-Sakyi L."/>
            <person name="Cui X.M."/>
            <person name="Yuan T.T."/>
            <person name="Jiang B.G."/>
            <person name="Yang W.F."/>
            <person name="Lam T.T."/>
            <person name="Chang Q.C."/>
            <person name="Ding S.J."/>
            <person name="Wang X.J."/>
            <person name="Zhu J.G."/>
            <person name="Ruan X.D."/>
            <person name="Zhao L."/>
            <person name="Wei J.T."/>
            <person name="Ye R.Z."/>
            <person name="Que T.C."/>
            <person name="Du C.H."/>
            <person name="Zhou Y.H."/>
            <person name="Cheng J.X."/>
            <person name="Dai P.F."/>
            <person name="Guo W.B."/>
            <person name="Han X.H."/>
            <person name="Huang E.J."/>
            <person name="Li L.F."/>
            <person name="Wei W."/>
            <person name="Gao Y.C."/>
            <person name="Liu J.Z."/>
            <person name="Shao H.Z."/>
            <person name="Wang X."/>
            <person name="Wang C.C."/>
            <person name="Yang T.C."/>
            <person name="Huo Q.B."/>
            <person name="Li W."/>
            <person name="Chen H.Y."/>
            <person name="Chen S.E."/>
            <person name="Zhou L.G."/>
            <person name="Ni X.B."/>
            <person name="Tian J.H."/>
            <person name="Sheng Y."/>
            <person name="Liu T."/>
            <person name="Pan Y.S."/>
            <person name="Xia L.Y."/>
            <person name="Li J."/>
            <person name="Zhao F."/>
            <person name="Cao W.C."/>
        </authorList>
    </citation>
    <scope>NUCLEOTIDE SEQUENCE</scope>
    <source>
        <strain evidence="2">Rsan-2018</strain>
    </source>
</reference>
<dbReference type="VEuPathDB" id="VectorBase:RSAN_056363"/>
<reference evidence="2" key="2">
    <citation type="submission" date="2021-09" db="EMBL/GenBank/DDBJ databases">
        <authorList>
            <person name="Jia N."/>
            <person name="Wang J."/>
            <person name="Shi W."/>
            <person name="Du L."/>
            <person name="Sun Y."/>
            <person name="Zhan W."/>
            <person name="Jiang J."/>
            <person name="Wang Q."/>
            <person name="Zhang B."/>
            <person name="Ji P."/>
            <person name="Sakyi L.B."/>
            <person name="Cui X."/>
            <person name="Yuan T."/>
            <person name="Jiang B."/>
            <person name="Yang W."/>
            <person name="Lam T.T.-Y."/>
            <person name="Chang Q."/>
            <person name="Ding S."/>
            <person name="Wang X."/>
            <person name="Zhu J."/>
            <person name="Ruan X."/>
            <person name="Zhao L."/>
            <person name="Wei J."/>
            <person name="Que T."/>
            <person name="Du C."/>
            <person name="Cheng J."/>
            <person name="Dai P."/>
            <person name="Han X."/>
            <person name="Huang E."/>
            <person name="Gao Y."/>
            <person name="Liu J."/>
            <person name="Shao H."/>
            <person name="Ye R."/>
            <person name="Li L."/>
            <person name="Wei W."/>
            <person name="Wang X."/>
            <person name="Wang C."/>
            <person name="Huo Q."/>
            <person name="Li W."/>
            <person name="Guo W."/>
            <person name="Chen H."/>
            <person name="Chen S."/>
            <person name="Zhou L."/>
            <person name="Zhou L."/>
            <person name="Ni X."/>
            <person name="Tian J."/>
            <person name="Zhou Y."/>
            <person name="Sheng Y."/>
            <person name="Liu T."/>
            <person name="Pan Y."/>
            <person name="Xia L."/>
            <person name="Li J."/>
            <person name="Zhao F."/>
            <person name="Cao W."/>
        </authorList>
    </citation>
    <scope>NUCLEOTIDE SEQUENCE</scope>
    <source>
        <strain evidence="2">Rsan-2018</strain>
        <tissue evidence="2">Larvae</tissue>
    </source>
</reference>
<dbReference type="GO" id="GO:0003824">
    <property type="term" value="F:catalytic activity"/>
    <property type="evidence" value="ECO:0007669"/>
    <property type="project" value="InterPro"/>
</dbReference>
<comment type="caution">
    <text evidence="2">The sequence shown here is derived from an EMBL/GenBank/DDBJ whole genome shotgun (WGS) entry which is preliminary data.</text>
</comment>
<dbReference type="EMBL" id="JABSTV010001255">
    <property type="protein sequence ID" value="KAH7935090.1"/>
    <property type="molecule type" value="Genomic_DNA"/>
</dbReference>
<evidence type="ECO:0000313" key="3">
    <source>
        <dbReference type="Proteomes" id="UP000821837"/>
    </source>
</evidence>
<dbReference type="InterPro" id="IPR036691">
    <property type="entry name" value="Endo/exonu/phosph_ase_sf"/>
</dbReference>
<dbReference type="Gene3D" id="3.60.10.10">
    <property type="entry name" value="Endonuclease/exonuclease/phosphatase"/>
    <property type="match status" value="1"/>
</dbReference>
<dbReference type="AlphaFoldDB" id="A0A9D4PAA2"/>
<accession>A0A9D4PAA2</accession>
<dbReference type="Pfam" id="PF14529">
    <property type="entry name" value="Exo_endo_phos_2"/>
    <property type="match status" value="1"/>
</dbReference>
<evidence type="ECO:0000313" key="2">
    <source>
        <dbReference type="EMBL" id="KAH7935090.1"/>
    </source>
</evidence>
<keyword evidence="3" id="KW-1185">Reference proteome</keyword>
<gene>
    <name evidence="2" type="ORF">HPB52_003694</name>
</gene>
<sequence length="373" mass="42289">MATNRTSLSNLPSKFEIIQWNARGFRNRRKRSHLSLFLHSLGSQPAVLALQESGVTPTLSGYCSYMGGTIACLLMHKAYTAIQIDLDLDLPYDYCISVLPQQRGQPSIHILNVYCPPRLAGASFAHLFHRALPTAARQPLVIVGDFNAPSPHWGYHYEKARRRELKELISSLSLTLLTDPAQPTRYGNSVTRDTCPDLSLTRYIRDVTWENLGETLGSDHFMIRICLTLWQKMRQHQGQARLTDWTKLRMQPFPAIPDSGEYVEWASYVLRTQRANTRTLTTSNLTPAIDPHLLHLWDTRRGLIKRWKRNKLNRKLCARIEALTAEAAAYCAQLADSNWTDTCTKAASQMSSKTMRNLFLQSLMALSCLLTAA</sequence>